<evidence type="ECO:0000256" key="6">
    <source>
        <dbReference type="PROSITE-ProRule" id="PRU00175"/>
    </source>
</evidence>
<evidence type="ECO:0008006" key="13">
    <source>
        <dbReference type="Google" id="ProtNLM"/>
    </source>
</evidence>
<dbReference type="AlphaFoldDB" id="A0A8J5G226"/>
<dbReference type="Pfam" id="PF00170">
    <property type="entry name" value="bZIP_1"/>
    <property type="match status" value="1"/>
</dbReference>
<evidence type="ECO:0000256" key="7">
    <source>
        <dbReference type="SAM" id="MobiDB-lite"/>
    </source>
</evidence>
<keyword evidence="6" id="KW-0862">Zinc</keyword>
<dbReference type="InterPro" id="IPR044521">
    <property type="entry name" value="AtbZIP8/43"/>
</dbReference>
<comment type="caution">
    <text evidence="11">The sequence shown here is derived from an EMBL/GenBank/DDBJ whole genome shotgun (WGS) entry which is preliminary data.</text>
</comment>
<dbReference type="FunFam" id="1.20.5.170:FF:000020">
    <property type="entry name" value="BZIP transcription factor"/>
    <property type="match status" value="1"/>
</dbReference>
<dbReference type="PANTHER" id="PTHR46324">
    <property type="entry name" value="BASIC LEUCINE ZIPPER 43-RELATED"/>
    <property type="match status" value="1"/>
</dbReference>
<gene>
    <name evidence="11" type="ORF">ZIOFF_046045</name>
</gene>
<feature type="region of interest" description="Disordered" evidence="7">
    <location>
        <begin position="1"/>
        <end position="54"/>
    </location>
</feature>
<keyword evidence="8" id="KW-0472">Membrane</keyword>
<feature type="domain" description="RING-type" evidence="9">
    <location>
        <begin position="218"/>
        <end position="260"/>
    </location>
</feature>
<dbReference type="InterPro" id="IPR045314">
    <property type="entry name" value="bZIP_plant_GBF1"/>
</dbReference>
<dbReference type="PANTHER" id="PTHR46324:SF26">
    <property type="entry name" value="OS02G0728001 PROTEIN"/>
    <property type="match status" value="1"/>
</dbReference>
<dbReference type="Gene3D" id="1.20.5.170">
    <property type="match status" value="1"/>
</dbReference>
<dbReference type="Proteomes" id="UP000734854">
    <property type="component" value="Unassembled WGS sequence"/>
</dbReference>
<evidence type="ECO:0000259" key="10">
    <source>
        <dbReference type="PROSITE" id="PS50217"/>
    </source>
</evidence>
<evidence type="ECO:0000313" key="12">
    <source>
        <dbReference type="Proteomes" id="UP000734854"/>
    </source>
</evidence>
<keyword evidence="12" id="KW-1185">Reference proteome</keyword>
<keyword evidence="6" id="KW-0479">Metal-binding</keyword>
<dbReference type="InterPro" id="IPR001841">
    <property type="entry name" value="Znf_RING"/>
</dbReference>
<sequence>MHPWSGLFGPDQLRPTPQPAAPSSSSGGELGEDRRRRRMLSNRESARRSRMRKQTHLAELRSLVGRLRLHNRQMLDELNRVMSDHDRVELDNRRLREAELELRRRLEGSSTRFLDTVRRQSLEKSVNNGSYLNESTGDSIPREIRRALALMAAAFILASAFTAFAGVGGLVLAIQLCVVRRAMRRGFLGFGAAFCQLRPELLAELPCFELKQESGDECAVCLEKLEAGDCCRRLPACAHVFHARCVDSWLRRSSRCPTCRTSAVAGETW</sequence>
<dbReference type="CDD" id="cd14702">
    <property type="entry name" value="bZIP_plant_GBF1"/>
    <property type="match status" value="1"/>
</dbReference>
<dbReference type="PROSITE" id="PS00036">
    <property type="entry name" value="BZIP_BASIC"/>
    <property type="match status" value="1"/>
</dbReference>
<dbReference type="GO" id="GO:0003677">
    <property type="term" value="F:DNA binding"/>
    <property type="evidence" value="ECO:0007669"/>
    <property type="project" value="UniProtKB-KW"/>
</dbReference>
<accession>A0A8J5G226</accession>
<keyword evidence="4" id="KW-0804">Transcription</keyword>
<protein>
    <recommendedName>
        <fullName evidence="13">RING-type domain-containing protein</fullName>
    </recommendedName>
</protein>
<dbReference type="SUPFAM" id="SSF57959">
    <property type="entry name" value="Leucine zipper domain"/>
    <property type="match status" value="1"/>
</dbReference>
<organism evidence="11 12">
    <name type="scientific">Zingiber officinale</name>
    <name type="common">Ginger</name>
    <name type="synonym">Amomum zingiber</name>
    <dbReference type="NCBI Taxonomy" id="94328"/>
    <lineage>
        <taxon>Eukaryota</taxon>
        <taxon>Viridiplantae</taxon>
        <taxon>Streptophyta</taxon>
        <taxon>Embryophyta</taxon>
        <taxon>Tracheophyta</taxon>
        <taxon>Spermatophyta</taxon>
        <taxon>Magnoliopsida</taxon>
        <taxon>Liliopsida</taxon>
        <taxon>Zingiberales</taxon>
        <taxon>Zingiberaceae</taxon>
        <taxon>Zingiber</taxon>
    </lineage>
</organism>
<feature type="domain" description="BZIP" evidence="10">
    <location>
        <begin position="32"/>
        <end position="95"/>
    </location>
</feature>
<evidence type="ECO:0000256" key="2">
    <source>
        <dbReference type="ARBA" id="ARBA00023015"/>
    </source>
</evidence>
<keyword evidence="8" id="KW-1133">Transmembrane helix</keyword>
<evidence type="ECO:0000256" key="1">
    <source>
        <dbReference type="ARBA" id="ARBA00004123"/>
    </source>
</evidence>
<dbReference type="GO" id="GO:0003700">
    <property type="term" value="F:DNA-binding transcription factor activity"/>
    <property type="evidence" value="ECO:0007669"/>
    <property type="project" value="InterPro"/>
</dbReference>
<dbReference type="PROSITE" id="PS50089">
    <property type="entry name" value="ZF_RING_2"/>
    <property type="match status" value="1"/>
</dbReference>
<name>A0A8J5G226_ZINOF</name>
<proteinExistence type="predicted"/>
<keyword evidence="3" id="KW-0238">DNA-binding</keyword>
<dbReference type="PROSITE" id="PS50217">
    <property type="entry name" value="BZIP"/>
    <property type="match status" value="1"/>
</dbReference>
<dbReference type="GO" id="GO:0008270">
    <property type="term" value="F:zinc ion binding"/>
    <property type="evidence" value="ECO:0007669"/>
    <property type="project" value="UniProtKB-KW"/>
</dbReference>
<dbReference type="SMART" id="SM00338">
    <property type="entry name" value="BRLZ"/>
    <property type="match status" value="1"/>
</dbReference>
<dbReference type="Pfam" id="PF13639">
    <property type="entry name" value="zf-RING_2"/>
    <property type="match status" value="1"/>
</dbReference>
<dbReference type="InterPro" id="IPR004827">
    <property type="entry name" value="bZIP"/>
</dbReference>
<feature type="transmembrane region" description="Helical" evidence="8">
    <location>
        <begin position="148"/>
        <end position="178"/>
    </location>
</feature>
<evidence type="ECO:0000313" key="11">
    <source>
        <dbReference type="EMBL" id="KAG6498136.1"/>
    </source>
</evidence>
<dbReference type="GO" id="GO:0005634">
    <property type="term" value="C:nucleus"/>
    <property type="evidence" value="ECO:0007669"/>
    <property type="project" value="UniProtKB-SubCell"/>
</dbReference>
<dbReference type="Gene3D" id="3.30.40.10">
    <property type="entry name" value="Zinc/RING finger domain, C3HC4 (zinc finger)"/>
    <property type="match status" value="1"/>
</dbReference>
<evidence type="ECO:0000256" key="4">
    <source>
        <dbReference type="ARBA" id="ARBA00023163"/>
    </source>
</evidence>
<evidence type="ECO:0000256" key="3">
    <source>
        <dbReference type="ARBA" id="ARBA00023125"/>
    </source>
</evidence>
<evidence type="ECO:0000256" key="5">
    <source>
        <dbReference type="ARBA" id="ARBA00023242"/>
    </source>
</evidence>
<dbReference type="SMART" id="SM00184">
    <property type="entry name" value="RING"/>
    <property type="match status" value="1"/>
</dbReference>
<dbReference type="SUPFAM" id="SSF57850">
    <property type="entry name" value="RING/U-box"/>
    <property type="match status" value="1"/>
</dbReference>
<keyword evidence="8" id="KW-0812">Transmembrane</keyword>
<comment type="subcellular location">
    <subcellularLocation>
        <location evidence="1">Nucleus</location>
    </subcellularLocation>
</comment>
<evidence type="ECO:0000259" key="9">
    <source>
        <dbReference type="PROSITE" id="PS50089"/>
    </source>
</evidence>
<keyword evidence="2" id="KW-0805">Transcription regulation</keyword>
<reference evidence="11 12" key="1">
    <citation type="submission" date="2020-08" db="EMBL/GenBank/DDBJ databases">
        <title>Plant Genome Project.</title>
        <authorList>
            <person name="Zhang R.-G."/>
        </authorList>
    </citation>
    <scope>NUCLEOTIDE SEQUENCE [LARGE SCALE GENOMIC DNA]</scope>
    <source>
        <tissue evidence="11">Rhizome</tissue>
    </source>
</reference>
<evidence type="ECO:0000256" key="8">
    <source>
        <dbReference type="SAM" id="Phobius"/>
    </source>
</evidence>
<dbReference type="EMBL" id="JACMSC010000012">
    <property type="protein sequence ID" value="KAG6498136.1"/>
    <property type="molecule type" value="Genomic_DNA"/>
</dbReference>
<dbReference type="InterPro" id="IPR013083">
    <property type="entry name" value="Znf_RING/FYVE/PHD"/>
</dbReference>
<keyword evidence="6" id="KW-0863">Zinc-finger</keyword>
<keyword evidence="5" id="KW-0539">Nucleus</keyword>
<dbReference type="InterPro" id="IPR046347">
    <property type="entry name" value="bZIP_sf"/>
</dbReference>